<dbReference type="Gene3D" id="3.40.50.620">
    <property type="entry name" value="HUPs"/>
    <property type="match status" value="1"/>
</dbReference>
<evidence type="ECO:0000313" key="4">
    <source>
        <dbReference type="Proteomes" id="UP000295388"/>
    </source>
</evidence>
<dbReference type="SUPFAM" id="SSF52402">
    <property type="entry name" value="Adenine nucleotide alpha hydrolases-like"/>
    <property type="match status" value="1"/>
</dbReference>
<proteinExistence type="inferred from homology"/>
<dbReference type="CDD" id="cd00293">
    <property type="entry name" value="USP-like"/>
    <property type="match status" value="1"/>
</dbReference>
<comment type="caution">
    <text evidence="3">The sequence shown here is derived from an EMBL/GenBank/DDBJ whole genome shotgun (WGS) entry which is preliminary data.</text>
</comment>
<dbReference type="InterPro" id="IPR014729">
    <property type="entry name" value="Rossmann-like_a/b/a_fold"/>
</dbReference>
<dbReference type="RefSeq" id="WP_133801741.1">
    <property type="nucleotide sequence ID" value="NZ_SNWQ01000009.1"/>
</dbReference>
<gene>
    <name evidence="3" type="ORF">EV643_109282</name>
</gene>
<dbReference type="InterPro" id="IPR006016">
    <property type="entry name" value="UspA"/>
</dbReference>
<evidence type="ECO:0000259" key="2">
    <source>
        <dbReference type="Pfam" id="PF00582"/>
    </source>
</evidence>
<evidence type="ECO:0000313" key="3">
    <source>
        <dbReference type="EMBL" id="TDO47385.1"/>
    </source>
</evidence>
<name>A0A4R6KBC7_9ACTN</name>
<dbReference type="AlphaFoldDB" id="A0A4R6KBC7"/>
<dbReference type="InterPro" id="IPR006015">
    <property type="entry name" value="Universal_stress_UspA"/>
</dbReference>
<feature type="domain" description="UspA" evidence="2">
    <location>
        <begin position="3"/>
        <end position="128"/>
    </location>
</feature>
<evidence type="ECO:0000256" key="1">
    <source>
        <dbReference type="ARBA" id="ARBA00008791"/>
    </source>
</evidence>
<dbReference type="PANTHER" id="PTHR46268:SF6">
    <property type="entry name" value="UNIVERSAL STRESS PROTEIN UP12"/>
    <property type="match status" value="1"/>
</dbReference>
<dbReference type="OrthoDB" id="5419113at2"/>
<dbReference type="PANTHER" id="PTHR46268">
    <property type="entry name" value="STRESS RESPONSE PROTEIN NHAX"/>
    <property type="match status" value="1"/>
</dbReference>
<keyword evidence="4" id="KW-1185">Reference proteome</keyword>
<dbReference type="EMBL" id="SNWQ01000009">
    <property type="protein sequence ID" value="TDO47385.1"/>
    <property type="molecule type" value="Genomic_DNA"/>
</dbReference>
<protein>
    <submittedName>
        <fullName evidence="3">Universal stress protein family protein</fullName>
    </submittedName>
</protein>
<organism evidence="3 4">
    <name type="scientific">Kribbella caucasensis</name>
    <dbReference type="NCBI Taxonomy" id="2512215"/>
    <lineage>
        <taxon>Bacteria</taxon>
        <taxon>Bacillati</taxon>
        <taxon>Actinomycetota</taxon>
        <taxon>Actinomycetes</taxon>
        <taxon>Propionibacteriales</taxon>
        <taxon>Kribbellaceae</taxon>
        <taxon>Kribbella</taxon>
    </lineage>
</organism>
<dbReference type="Pfam" id="PF00582">
    <property type="entry name" value="Usp"/>
    <property type="match status" value="1"/>
</dbReference>
<sequence length="131" mass="14039">MAIIVGYVPTPEGMAALDSAIEEAQHRHQRLVVVNSSRGESLVDPRFATGAEWHSVDQRLADAGVDHELVQLVEGKDAAEQILALANDLNAELIVIGLRRRTPVGKLIMGSQAQTILLQAECPVLAVKGKA</sequence>
<reference evidence="3 4" key="1">
    <citation type="submission" date="2019-03" db="EMBL/GenBank/DDBJ databases">
        <title>Genomic Encyclopedia of Type Strains, Phase III (KMG-III): the genomes of soil and plant-associated and newly described type strains.</title>
        <authorList>
            <person name="Whitman W."/>
        </authorList>
    </citation>
    <scope>NUCLEOTIDE SEQUENCE [LARGE SCALE GENOMIC DNA]</scope>
    <source>
        <strain evidence="3 4">VKM Ac-2527</strain>
    </source>
</reference>
<comment type="similarity">
    <text evidence="1">Belongs to the universal stress protein A family.</text>
</comment>
<dbReference type="PRINTS" id="PR01438">
    <property type="entry name" value="UNVRSLSTRESS"/>
</dbReference>
<dbReference type="Proteomes" id="UP000295388">
    <property type="component" value="Unassembled WGS sequence"/>
</dbReference>
<accession>A0A4R6KBC7</accession>